<comment type="caution">
    <text evidence="9">The sequence shown here is derived from an EMBL/GenBank/DDBJ whole genome shotgun (WGS) entry which is preliminary data.</text>
</comment>
<evidence type="ECO:0000256" key="2">
    <source>
        <dbReference type="ARBA" id="ARBA00022475"/>
    </source>
</evidence>
<feature type="region of interest" description="Disordered" evidence="6">
    <location>
        <begin position="1"/>
        <end position="64"/>
    </location>
</feature>
<feature type="compositionally biased region" description="Pro residues" evidence="6">
    <location>
        <begin position="26"/>
        <end position="37"/>
    </location>
</feature>
<dbReference type="InterPro" id="IPR010432">
    <property type="entry name" value="RDD"/>
</dbReference>
<feature type="domain" description="RDD" evidence="8">
    <location>
        <begin position="85"/>
        <end position="209"/>
    </location>
</feature>
<keyword evidence="3 7" id="KW-0812">Transmembrane</keyword>
<dbReference type="PANTHER" id="PTHR36115">
    <property type="entry name" value="PROLINE-RICH ANTIGEN HOMOLOG-RELATED"/>
    <property type="match status" value="1"/>
</dbReference>
<reference evidence="10" key="1">
    <citation type="journal article" date="2019" name="Int. J. Syst. Evol. Microbiol.">
        <title>The Global Catalogue of Microorganisms (GCM) 10K type strain sequencing project: providing services to taxonomists for standard genome sequencing and annotation.</title>
        <authorList>
            <consortium name="The Broad Institute Genomics Platform"/>
            <consortium name="The Broad Institute Genome Sequencing Center for Infectious Disease"/>
            <person name="Wu L."/>
            <person name="Ma J."/>
        </authorList>
    </citation>
    <scope>NUCLEOTIDE SEQUENCE [LARGE SCALE GENOMIC DNA]</scope>
    <source>
        <strain evidence="10">NBRC 106593</strain>
    </source>
</reference>
<sequence>MSNDSGGPSDPYGQPGPPGEGQQPPQYNPPPPAPQGPPSYSAPQQPPAYQQPGQAYPPAPGYGYGGQQPGGYPVPGYAGPGPDAYSSWTTRAGGFIIDFLIGAVPAWIIELIGASIGGGFGRFIVFIGYIVGLVILAWNRWFKGGNTGQSVGRGVVGVKVISEQTGQPIGALMAFVRDIAHLVDSLICYIGWLFPLWDAKRQTLGDKIMSTVAVPAPKVSAQETIKNWDK</sequence>
<evidence type="ECO:0000256" key="5">
    <source>
        <dbReference type="ARBA" id="ARBA00023136"/>
    </source>
</evidence>
<evidence type="ECO:0000256" key="1">
    <source>
        <dbReference type="ARBA" id="ARBA00004651"/>
    </source>
</evidence>
<dbReference type="Pfam" id="PF06271">
    <property type="entry name" value="RDD"/>
    <property type="match status" value="1"/>
</dbReference>
<keyword evidence="4 7" id="KW-1133">Transmembrane helix</keyword>
<dbReference type="PANTHER" id="PTHR36115:SF6">
    <property type="entry name" value="PROLINE-RICH ANTIGEN HOMOLOG"/>
    <property type="match status" value="1"/>
</dbReference>
<evidence type="ECO:0000256" key="7">
    <source>
        <dbReference type="SAM" id="Phobius"/>
    </source>
</evidence>
<feature type="compositionally biased region" description="Low complexity" evidence="6">
    <location>
        <begin position="38"/>
        <end position="54"/>
    </location>
</feature>
<feature type="transmembrane region" description="Helical" evidence="7">
    <location>
        <begin position="95"/>
        <end position="114"/>
    </location>
</feature>
<accession>A0ABW2AVY2</accession>
<evidence type="ECO:0000259" key="8">
    <source>
        <dbReference type="Pfam" id="PF06271"/>
    </source>
</evidence>
<evidence type="ECO:0000313" key="9">
    <source>
        <dbReference type="EMBL" id="MFC6715297.1"/>
    </source>
</evidence>
<proteinExistence type="predicted"/>
<keyword evidence="10" id="KW-1185">Reference proteome</keyword>
<evidence type="ECO:0000256" key="3">
    <source>
        <dbReference type="ARBA" id="ARBA00022692"/>
    </source>
</evidence>
<dbReference type="EMBL" id="JBHSWJ010000002">
    <property type="protein sequence ID" value="MFC6715297.1"/>
    <property type="molecule type" value="Genomic_DNA"/>
</dbReference>
<dbReference type="InterPro" id="IPR051791">
    <property type="entry name" value="Pra-immunoreactive"/>
</dbReference>
<comment type="subcellular location">
    <subcellularLocation>
        <location evidence="1">Cell membrane</location>
        <topology evidence="1">Multi-pass membrane protein</topology>
    </subcellularLocation>
</comment>
<evidence type="ECO:0000256" key="4">
    <source>
        <dbReference type="ARBA" id="ARBA00022989"/>
    </source>
</evidence>
<dbReference type="RefSeq" id="WP_377824305.1">
    <property type="nucleotide sequence ID" value="NZ_JBHSWJ010000002.1"/>
</dbReference>
<keyword evidence="2" id="KW-1003">Cell membrane</keyword>
<feature type="transmembrane region" description="Helical" evidence="7">
    <location>
        <begin position="120"/>
        <end position="138"/>
    </location>
</feature>
<name>A0ABW2AVY2_9MICO</name>
<organism evidence="9 10">
    <name type="scientific">Branchiibius cervicis</name>
    <dbReference type="NCBI Taxonomy" id="908252"/>
    <lineage>
        <taxon>Bacteria</taxon>
        <taxon>Bacillati</taxon>
        <taxon>Actinomycetota</taxon>
        <taxon>Actinomycetes</taxon>
        <taxon>Micrococcales</taxon>
        <taxon>Dermacoccaceae</taxon>
        <taxon>Branchiibius</taxon>
    </lineage>
</organism>
<evidence type="ECO:0000313" key="10">
    <source>
        <dbReference type="Proteomes" id="UP001596356"/>
    </source>
</evidence>
<evidence type="ECO:0000256" key="6">
    <source>
        <dbReference type="SAM" id="MobiDB-lite"/>
    </source>
</evidence>
<dbReference type="SUPFAM" id="SSF81995">
    <property type="entry name" value="beta-sandwich domain of Sec23/24"/>
    <property type="match status" value="1"/>
</dbReference>
<dbReference type="Proteomes" id="UP001596356">
    <property type="component" value="Unassembled WGS sequence"/>
</dbReference>
<protein>
    <submittedName>
        <fullName evidence="9">RDD family protein</fullName>
    </submittedName>
</protein>
<gene>
    <name evidence="9" type="ORF">ACFQBT_16340</name>
</gene>
<keyword evidence="5 7" id="KW-0472">Membrane</keyword>